<comment type="caution">
    <text evidence="1">The sequence shown here is derived from an EMBL/GenBank/DDBJ whole genome shotgun (WGS) entry which is preliminary data.</text>
</comment>
<dbReference type="AlphaFoldDB" id="A0A326U521"/>
<evidence type="ECO:0000313" key="2">
    <source>
        <dbReference type="Proteomes" id="UP000248806"/>
    </source>
</evidence>
<accession>A0A326U521</accession>
<organism evidence="1 2">
    <name type="scientific">Thermosporothrix hazakensis</name>
    <dbReference type="NCBI Taxonomy" id="644383"/>
    <lineage>
        <taxon>Bacteria</taxon>
        <taxon>Bacillati</taxon>
        <taxon>Chloroflexota</taxon>
        <taxon>Ktedonobacteria</taxon>
        <taxon>Ktedonobacterales</taxon>
        <taxon>Thermosporotrichaceae</taxon>
        <taxon>Thermosporothrix</taxon>
    </lineage>
</organism>
<dbReference type="InterPro" id="IPR027417">
    <property type="entry name" value="P-loop_NTPase"/>
</dbReference>
<dbReference type="OrthoDB" id="973296at2"/>
<evidence type="ECO:0000313" key="1">
    <source>
        <dbReference type="EMBL" id="PZW20757.1"/>
    </source>
</evidence>
<gene>
    <name evidence="1" type="ORF">EI42_05832</name>
</gene>
<dbReference type="EMBL" id="QKUF01000040">
    <property type="protein sequence ID" value="PZW20757.1"/>
    <property type="molecule type" value="Genomic_DNA"/>
</dbReference>
<dbReference type="Proteomes" id="UP000248806">
    <property type="component" value="Unassembled WGS sequence"/>
</dbReference>
<protein>
    <submittedName>
        <fullName evidence="1">Uncharacterized protein</fullName>
    </submittedName>
</protein>
<proteinExistence type="predicted"/>
<dbReference type="RefSeq" id="WP_111326066.1">
    <property type="nucleotide sequence ID" value="NZ_BIFX01000002.1"/>
</dbReference>
<dbReference type="SUPFAM" id="SSF52540">
    <property type="entry name" value="P-loop containing nucleoside triphosphate hydrolases"/>
    <property type="match status" value="1"/>
</dbReference>
<keyword evidence="2" id="KW-1185">Reference proteome</keyword>
<reference evidence="1 2" key="1">
    <citation type="submission" date="2018-06" db="EMBL/GenBank/DDBJ databases">
        <title>Genomic Encyclopedia of Archaeal and Bacterial Type Strains, Phase II (KMG-II): from individual species to whole genera.</title>
        <authorList>
            <person name="Goeker M."/>
        </authorList>
    </citation>
    <scope>NUCLEOTIDE SEQUENCE [LARGE SCALE GENOMIC DNA]</scope>
    <source>
        <strain evidence="1 2">ATCC BAA-1881</strain>
    </source>
</reference>
<sequence length="1157" mass="136494">MADYADYYGQTIDNYQRGFQFVLGGTGIGKTSAIRKVVTIPKYQDRKFIYCANRTQLLEEMAQELDSSSYIYLRRDLDVVVQTLEKHQDELYEFLNDPMITQAARNIAQENSIIRFDIADIQRHCQDLKELIKEKLHIHRFIESHAEYLARQILGSFKFILLTYYHKGNIKIYEKLLDHPVIQYLFPYIAFKRRKEVRILLVTLQKAYYGFFDGKRTLNLTRLQHLDGGYIIFLDEFDFLEHDLVSLICRSAQIGNPFHFIERFYSAMEKHKIPLETYPFSQNVRNRILDILALLKKLQKEGLAFPEIYQFTSTMQKKVSTIFRTRHIISTDLLFLKQTKRSFEILSKADAQALNDTQIRPAPRLFDTVSSVCALILTLLKELERENEIIYQEILRQCFQETVFLDQVKQITHYVRVDKLQQTQLQALLETGYSLYNIKDLQQQTDHEEVEVRYYSMYLTPERILSSLIRDNLVFGLSATADISRLVHHFHIDWLERQQALIPINENQKNIIRSLHLEKKRKRNNKIKNVILEGLDLNDPYQHALDQFLSAVAKHDDFGDDTSSGHLKRRTQLFFATLLWLCEYSLPTPEHDTTLLFFNTFRQIKLIFDRYPRPEGNLFLIEKHEGNSCFDTYEIEFKRKSFLVVFYNAEMGNKVRQEQGLQNSFDKLFWQNKPVIVVTQYLSAGNGVNLQYSISEGKTEKQDFTRIGLLEKPYFYFRKLDENMTPEERVAAIKENIWYQAKLFSGKAISEHRFIQVLSSLNEPNDWSNRYQNDPSTADDALINNIATFIQALGRIERVWSKMPDQTVFFSEDVYACFQAFCSERFDDRHNERESMFSDNLQQIFAQVREDLSRRERESWRQRDARLVTANQRCQDAVHRLLARLEGLRRGNCDNEARHLWEQLRQATLKHHFSDTLLKKYFCVMESPFYSKGVLHINPQREIIPARLKQADTTCWNMNDLYRVIKENTVICNYFLSHGYELVFDHSTQHFFTPYCYQAILTGAVGEEAITAILRDKHIQLESVPDALFEIADSKIKGVPWYIDCKNYNEFTLERFSLSENDPAWHPKLNERHFKENALRKLQRISLFHGQAGKIIYLNLISARDLPFGFYDHQFRQVHRFSDAAIVVIQGAIQRNQPNEYQPAFTRFLSEIKQMEA</sequence>
<name>A0A326U521_THEHA</name>